<protein>
    <recommendedName>
        <fullName evidence="4">DUF2784 domain-containing protein</fullName>
    </recommendedName>
</protein>
<evidence type="ECO:0000256" key="1">
    <source>
        <dbReference type="SAM" id="Phobius"/>
    </source>
</evidence>
<reference evidence="2 3" key="1">
    <citation type="journal article" date="2015" name="Genome Announc.">
        <title>Complete Genome Sequence of Pseudoxanthomonas suwonensis Strain J1, a Cellulose-Degrading Bacterium Isolated from Leaf- and Wood-Enriched Soil.</title>
        <authorList>
            <person name="Hou L."/>
            <person name="Jiang J."/>
            <person name="Xu Z."/>
            <person name="Zhou Y."/>
            <person name="Leung F.C."/>
        </authorList>
    </citation>
    <scope>NUCLEOTIDE SEQUENCE [LARGE SCALE GENOMIC DNA]</scope>
    <source>
        <strain evidence="2 3">J1</strain>
    </source>
</reference>
<dbReference type="PATRIC" id="fig|314722.6.peg.1782"/>
<dbReference type="RefSeq" id="WP_052631730.1">
    <property type="nucleotide sequence ID" value="NZ_CP011144.1"/>
</dbReference>
<dbReference type="AlphaFoldDB" id="A0A0E3Z3K1"/>
<evidence type="ECO:0000313" key="2">
    <source>
        <dbReference type="EMBL" id="AKC86758.1"/>
    </source>
</evidence>
<sequence>MATHDGRTTLLAIKLLHTIVWAVMVACIAGIPIAAWHGRHALAFWLAAVVALEVLVLALNRWRCPMTGWAARYTDQRQDNFDIYLPQWLARHNKTIFGTLYLAGVAFALWQWARQGA</sequence>
<dbReference type="EMBL" id="CP011144">
    <property type="protein sequence ID" value="AKC86758.1"/>
    <property type="molecule type" value="Genomic_DNA"/>
</dbReference>
<keyword evidence="1" id="KW-1133">Transmembrane helix</keyword>
<dbReference type="Proteomes" id="UP000033067">
    <property type="component" value="Chromosome"/>
</dbReference>
<keyword evidence="3" id="KW-1185">Reference proteome</keyword>
<feature type="transmembrane region" description="Helical" evidence="1">
    <location>
        <begin position="42"/>
        <end position="59"/>
    </location>
</feature>
<evidence type="ECO:0008006" key="4">
    <source>
        <dbReference type="Google" id="ProtNLM"/>
    </source>
</evidence>
<organism evidence="2 3">
    <name type="scientific">Pseudoxanthomonas suwonensis</name>
    <dbReference type="NCBI Taxonomy" id="314722"/>
    <lineage>
        <taxon>Bacteria</taxon>
        <taxon>Pseudomonadati</taxon>
        <taxon>Pseudomonadota</taxon>
        <taxon>Gammaproteobacteria</taxon>
        <taxon>Lysobacterales</taxon>
        <taxon>Lysobacteraceae</taxon>
        <taxon>Pseudoxanthomonas</taxon>
    </lineage>
</organism>
<dbReference type="PROSITE" id="PS51257">
    <property type="entry name" value="PROKAR_LIPOPROTEIN"/>
    <property type="match status" value="1"/>
</dbReference>
<keyword evidence="1" id="KW-0472">Membrane</keyword>
<proteinExistence type="predicted"/>
<feature type="transmembrane region" description="Helical" evidence="1">
    <location>
        <begin position="12"/>
        <end position="36"/>
    </location>
</feature>
<accession>A0A0E3Z3K1</accession>
<gene>
    <name evidence="2" type="ORF">WQ53_08300</name>
</gene>
<dbReference type="KEGG" id="psuw:WQ53_08300"/>
<feature type="transmembrane region" description="Helical" evidence="1">
    <location>
        <begin position="95"/>
        <end position="113"/>
    </location>
</feature>
<name>A0A0E3Z3K1_9GAMM</name>
<dbReference type="OrthoDB" id="573857at2"/>
<keyword evidence="1" id="KW-0812">Transmembrane</keyword>
<evidence type="ECO:0000313" key="3">
    <source>
        <dbReference type="Proteomes" id="UP000033067"/>
    </source>
</evidence>